<dbReference type="Proteomes" id="UP001140949">
    <property type="component" value="Unassembled WGS sequence"/>
</dbReference>
<reference evidence="2" key="2">
    <citation type="submission" date="2023-04" db="EMBL/GenBank/DDBJ databases">
        <authorList>
            <person name="Bruccoleri R.E."/>
            <person name="Oakeley E.J."/>
            <person name="Faust A.-M."/>
            <person name="Dessus-Babus S."/>
            <person name="Altorfer M."/>
            <person name="Burckhardt D."/>
            <person name="Oertli M."/>
            <person name="Naumann U."/>
            <person name="Petersen F."/>
            <person name="Wong J."/>
        </authorList>
    </citation>
    <scope>NUCLEOTIDE SEQUENCE</scope>
    <source>
        <strain evidence="2">GSM-AAB239-AS_SAM_17_03QT</strain>
        <tissue evidence="2">Leaf</tissue>
    </source>
</reference>
<evidence type="ECO:0000313" key="2">
    <source>
        <dbReference type="EMBL" id="KAJ6813411.1"/>
    </source>
</evidence>
<dbReference type="EMBL" id="JANAVB010030419">
    <property type="protein sequence ID" value="KAJ6813411.1"/>
    <property type="molecule type" value="Genomic_DNA"/>
</dbReference>
<evidence type="ECO:0000256" key="1">
    <source>
        <dbReference type="SAM" id="MobiDB-lite"/>
    </source>
</evidence>
<accession>A0AAX6FBK9</accession>
<feature type="region of interest" description="Disordered" evidence="1">
    <location>
        <begin position="115"/>
        <end position="188"/>
    </location>
</feature>
<evidence type="ECO:0000313" key="3">
    <source>
        <dbReference type="Proteomes" id="UP001140949"/>
    </source>
</evidence>
<organism evidence="2 3">
    <name type="scientific">Iris pallida</name>
    <name type="common">Sweet iris</name>
    <dbReference type="NCBI Taxonomy" id="29817"/>
    <lineage>
        <taxon>Eukaryota</taxon>
        <taxon>Viridiplantae</taxon>
        <taxon>Streptophyta</taxon>
        <taxon>Embryophyta</taxon>
        <taxon>Tracheophyta</taxon>
        <taxon>Spermatophyta</taxon>
        <taxon>Magnoliopsida</taxon>
        <taxon>Liliopsida</taxon>
        <taxon>Asparagales</taxon>
        <taxon>Iridaceae</taxon>
        <taxon>Iridoideae</taxon>
        <taxon>Irideae</taxon>
        <taxon>Iris</taxon>
    </lineage>
</organism>
<comment type="caution">
    <text evidence="2">The sequence shown here is derived from an EMBL/GenBank/DDBJ whole genome shotgun (WGS) entry which is preliminary data.</text>
</comment>
<feature type="compositionally biased region" description="Basic residues" evidence="1">
    <location>
        <begin position="128"/>
        <end position="145"/>
    </location>
</feature>
<proteinExistence type="predicted"/>
<protein>
    <submittedName>
        <fullName evidence="2">Uncharacterized protein</fullName>
    </submittedName>
</protein>
<sequence length="204" mass="22786">MKKLYNGKTTNRVHPSPSPPASHGHLSSLPAAILTLATALSPEEQQVLSYLLGNTTTNNNNKSKQHHHRAIKNQQHQPELTCGCFLCYKSFWSRWDSSPNRHLIHLIIDAAEQHHQQNMHEEAERTAARGRSRRSSSSRRAAGKKKAAELEEDRKEVPPVDSGHVADGEGGSENMEKEEGGESKSSSVRRLVSFIGERVWGVWN</sequence>
<dbReference type="AlphaFoldDB" id="A0AAX6FBK9"/>
<feature type="compositionally biased region" description="Basic and acidic residues" evidence="1">
    <location>
        <begin position="146"/>
        <end position="158"/>
    </location>
</feature>
<dbReference type="PANTHER" id="PTHR31903:SF6">
    <property type="entry name" value="F12F1.11-RELATED"/>
    <property type="match status" value="1"/>
</dbReference>
<feature type="region of interest" description="Disordered" evidence="1">
    <location>
        <begin position="1"/>
        <end position="26"/>
    </location>
</feature>
<dbReference type="PANTHER" id="PTHR31903">
    <property type="entry name" value="F12F1.11-RELATED"/>
    <property type="match status" value="1"/>
</dbReference>
<name>A0AAX6FBK9_IRIPA</name>
<feature type="compositionally biased region" description="Basic and acidic residues" evidence="1">
    <location>
        <begin position="115"/>
        <end position="127"/>
    </location>
</feature>
<gene>
    <name evidence="2" type="ORF">M6B38_143970</name>
</gene>
<reference evidence="2" key="1">
    <citation type="journal article" date="2023" name="GigaByte">
        <title>Genome assembly of the bearded iris, Iris pallida Lam.</title>
        <authorList>
            <person name="Bruccoleri R.E."/>
            <person name="Oakeley E.J."/>
            <person name="Faust A.M.E."/>
            <person name="Altorfer M."/>
            <person name="Dessus-Babus S."/>
            <person name="Burckhardt D."/>
            <person name="Oertli M."/>
            <person name="Naumann U."/>
            <person name="Petersen F."/>
            <person name="Wong J."/>
        </authorList>
    </citation>
    <scope>NUCLEOTIDE SEQUENCE</scope>
    <source>
        <strain evidence="2">GSM-AAB239-AS_SAM_17_03QT</strain>
    </source>
</reference>
<keyword evidence="3" id="KW-1185">Reference proteome</keyword>